<reference evidence="10 11" key="1">
    <citation type="submission" date="2012-09" db="EMBL/GenBank/DDBJ databases">
        <title>Draft Genome Sequences of 6 Strains from Genus Thauera.</title>
        <authorList>
            <person name="Liu B."/>
            <person name="Shapleigh J.P."/>
            <person name="Frostegard A.H."/>
        </authorList>
    </citation>
    <scope>NUCLEOTIDE SEQUENCE [LARGE SCALE GENOMIC DNA]</scope>
    <source>
        <strain evidence="10 11">B4P</strain>
    </source>
</reference>
<accession>N6YX42</accession>
<dbReference type="Proteomes" id="UP000013047">
    <property type="component" value="Unassembled WGS sequence"/>
</dbReference>
<dbReference type="AlphaFoldDB" id="N6YX42"/>
<protein>
    <submittedName>
        <fullName evidence="10">RND family efflux transporter MFP subunit</fullName>
    </submittedName>
</protein>
<evidence type="ECO:0000256" key="1">
    <source>
        <dbReference type="ARBA" id="ARBA00004418"/>
    </source>
</evidence>
<dbReference type="Gene3D" id="1.10.287.470">
    <property type="entry name" value="Helix hairpin bin"/>
    <property type="match status" value="1"/>
</dbReference>
<comment type="caution">
    <text evidence="10">The sequence shown here is derived from an EMBL/GenBank/DDBJ whole genome shotgun (WGS) entry which is preliminary data.</text>
</comment>
<evidence type="ECO:0000259" key="9">
    <source>
        <dbReference type="Pfam" id="PF25954"/>
    </source>
</evidence>
<dbReference type="GO" id="GO:0016020">
    <property type="term" value="C:membrane"/>
    <property type="evidence" value="ECO:0007669"/>
    <property type="project" value="InterPro"/>
</dbReference>
<keyword evidence="11" id="KW-1185">Reference proteome</keyword>
<name>N6YX42_9RHOO</name>
<sequence>MVVSALAFAALRNDTVTVNRVEEGPLRQSVVASGRVRTPERIALSPQLAGRVMAVEVREGDAVDTGQPLIRLDDREWKAAVDQASAAVTQAEARLRQLRELGLPVAEQALRQAEATALQARQQHRRVRELVARGFYSQAQLDEARRAQEVAESQVASARLQRDSQQPDGIEVALAQSALEQARAAQIAAQTRLGYAILRAPSAGAVLTRAVEAGDTVQPGVVLLTIAPAGDTELTVQIDEKNLGLLRLGQPALASADAYPGERFGAELAFIAPSVDALRGSVEVRLRVPEPPPYLRHEMTVSIDIEAARREQTLMIPAAAVRETGGAQPWVMVVRDGRTERQSVRLGIRGAGRVEVLEGVAVGEALVPAAVDVAAGQAVRTRAAP</sequence>
<comment type="subcellular location">
    <subcellularLocation>
        <location evidence="1">Periplasm</location>
    </subcellularLocation>
</comment>
<evidence type="ECO:0000256" key="5">
    <source>
        <dbReference type="ARBA" id="ARBA00022764"/>
    </source>
</evidence>
<evidence type="ECO:0000256" key="2">
    <source>
        <dbReference type="ARBA" id="ARBA00009477"/>
    </source>
</evidence>
<comment type="similarity">
    <text evidence="3">Belongs to the UPF0194 family.</text>
</comment>
<dbReference type="Gene3D" id="2.40.420.20">
    <property type="match status" value="1"/>
</dbReference>
<dbReference type="InterPro" id="IPR058792">
    <property type="entry name" value="Beta-barrel_RND_2"/>
</dbReference>
<evidence type="ECO:0000256" key="7">
    <source>
        <dbReference type="SAM" id="Coils"/>
    </source>
</evidence>
<comment type="similarity">
    <text evidence="2">Belongs to the membrane fusion protein (MFP) (TC 8.A.1) family.</text>
</comment>
<evidence type="ECO:0000313" key="10">
    <source>
        <dbReference type="EMBL" id="ENO98831.1"/>
    </source>
</evidence>
<dbReference type="InterPro" id="IPR006143">
    <property type="entry name" value="RND_pump_MFP"/>
</dbReference>
<dbReference type="GO" id="GO:0022857">
    <property type="term" value="F:transmembrane transporter activity"/>
    <property type="evidence" value="ECO:0007669"/>
    <property type="project" value="InterPro"/>
</dbReference>
<feature type="domain" description="Multidrug resistance protein MdtA-like barrel-sandwich hybrid" evidence="8">
    <location>
        <begin position="43"/>
        <end position="219"/>
    </location>
</feature>
<keyword evidence="5" id="KW-0574">Periplasm</keyword>
<dbReference type="NCBIfam" id="TIGR01730">
    <property type="entry name" value="RND_mfp"/>
    <property type="match status" value="1"/>
</dbReference>
<keyword evidence="6 7" id="KW-0175">Coiled coil</keyword>
<dbReference type="EMBL" id="AMXF01000004">
    <property type="protein sequence ID" value="ENO98831.1"/>
    <property type="molecule type" value="Genomic_DNA"/>
</dbReference>
<dbReference type="Pfam" id="PF25917">
    <property type="entry name" value="BSH_RND"/>
    <property type="match status" value="1"/>
</dbReference>
<proteinExistence type="inferred from homology"/>
<dbReference type="Gene3D" id="2.40.50.100">
    <property type="match status" value="1"/>
</dbReference>
<evidence type="ECO:0000313" key="11">
    <source>
        <dbReference type="Proteomes" id="UP000013047"/>
    </source>
</evidence>
<dbReference type="PANTHER" id="PTHR32347">
    <property type="entry name" value="EFFLUX SYSTEM COMPONENT YKNX-RELATED"/>
    <property type="match status" value="1"/>
</dbReference>
<feature type="coiled-coil region" evidence="7">
    <location>
        <begin position="81"/>
        <end position="161"/>
    </location>
</feature>
<organism evidence="10 11">
    <name type="scientific">Thauera phenylacetica B4P</name>
    <dbReference type="NCBI Taxonomy" id="1234382"/>
    <lineage>
        <taxon>Bacteria</taxon>
        <taxon>Pseudomonadati</taxon>
        <taxon>Pseudomonadota</taxon>
        <taxon>Betaproteobacteria</taxon>
        <taxon>Rhodocyclales</taxon>
        <taxon>Zoogloeaceae</taxon>
        <taxon>Thauera</taxon>
    </lineage>
</organism>
<feature type="domain" description="CusB-like beta-barrel" evidence="9">
    <location>
        <begin position="234"/>
        <end position="307"/>
    </location>
</feature>
<dbReference type="SUPFAM" id="SSF111369">
    <property type="entry name" value="HlyD-like secretion proteins"/>
    <property type="match status" value="2"/>
</dbReference>
<evidence type="ECO:0000256" key="6">
    <source>
        <dbReference type="ARBA" id="ARBA00023054"/>
    </source>
</evidence>
<evidence type="ECO:0000256" key="3">
    <source>
        <dbReference type="ARBA" id="ARBA00010602"/>
    </source>
</evidence>
<dbReference type="Pfam" id="PF25954">
    <property type="entry name" value="Beta-barrel_RND_2"/>
    <property type="match status" value="1"/>
</dbReference>
<dbReference type="Gene3D" id="2.40.30.170">
    <property type="match status" value="1"/>
</dbReference>
<dbReference type="GO" id="GO:0042597">
    <property type="term" value="C:periplasmic space"/>
    <property type="evidence" value="ECO:0007669"/>
    <property type="project" value="UniProtKB-SubCell"/>
</dbReference>
<keyword evidence="4" id="KW-0732">Signal</keyword>
<dbReference type="InterPro" id="IPR058625">
    <property type="entry name" value="MdtA-like_BSH"/>
</dbReference>
<dbReference type="InterPro" id="IPR050465">
    <property type="entry name" value="UPF0194_transport"/>
</dbReference>
<evidence type="ECO:0000256" key="4">
    <source>
        <dbReference type="ARBA" id="ARBA00022729"/>
    </source>
</evidence>
<gene>
    <name evidence="10" type="ORF">C667_01743</name>
</gene>
<dbReference type="PANTHER" id="PTHR32347:SF29">
    <property type="entry name" value="UPF0194 MEMBRANE PROTEIN YBHG"/>
    <property type="match status" value="1"/>
</dbReference>
<evidence type="ECO:0000259" key="8">
    <source>
        <dbReference type="Pfam" id="PF25917"/>
    </source>
</evidence>